<dbReference type="InterPro" id="IPR047122">
    <property type="entry name" value="Trans-enoyl_RdTase-like"/>
</dbReference>
<dbReference type="Proteomes" id="UP000243081">
    <property type="component" value="Unassembled WGS sequence"/>
</dbReference>
<evidence type="ECO:0000256" key="3">
    <source>
        <dbReference type="ARBA" id="ARBA00023002"/>
    </source>
</evidence>
<evidence type="ECO:0000256" key="4">
    <source>
        <dbReference type="SAM" id="MobiDB-lite"/>
    </source>
</evidence>
<comment type="caution">
    <text evidence="7">The sequence shown here is derived from an EMBL/GenBank/DDBJ whole genome shotgun (WGS) entry which is preliminary data.</text>
</comment>
<feature type="region of interest" description="Disordered" evidence="4">
    <location>
        <begin position="26"/>
        <end position="46"/>
    </location>
</feature>
<dbReference type="PANTHER" id="PTHR45348:SF2">
    <property type="entry name" value="ZINC-TYPE ALCOHOL DEHYDROGENASE-LIKE PROTEIN C2E1P3.01"/>
    <property type="match status" value="1"/>
</dbReference>
<dbReference type="AlphaFoldDB" id="A0A179I8S8"/>
<comment type="pathway">
    <text evidence="1">Secondary metabolite biosynthesis.</text>
</comment>
<evidence type="ECO:0000256" key="1">
    <source>
        <dbReference type="ARBA" id="ARBA00005179"/>
    </source>
</evidence>
<name>A0A179I8S8_CORDF</name>
<evidence type="ECO:0000259" key="6">
    <source>
        <dbReference type="Pfam" id="PF08240"/>
    </source>
</evidence>
<feature type="domain" description="Alcohol dehydrogenase-like C-terminal" evidence="5">
    <location>
        <begin position="169"/>
        <end position="283"/>
    </location>
</feature>
<dbReference type="Gene3D" id="3.40.50.720">
    <property type="entry name" value="NAD(P)-binding Rossmann-like Domain"/>
    <property type="match status" value="1"/>
</dbReference>
<dbReference type="PANTHER" id="PTHR45348">
    <property type="entry name" value="HYPOTHETICAL OXIDOREDUCTASE (EUROFUNG)"/>
    <property type="match status" value="1"/>
</dbReference>
<gene>
    <name evidence="7" type="ORF">LLEC1_02570</name>
</gene>
<evidence type="ECO:0000256" key="2">
    <source>
        <dbReference type="ARBA" id="ARBA00008072"/>
    </source>
</evidence>
<dbReference type="InterPro" id="IPR013154">
    <property type="entry name" value="ADH-like_N"/>
</dbReference>
<evidence type="ECO:0000313" key="7">
    <source>
        <dbReference type="EMBL" id="OAQ98692.1"/>
    </source>
</evidence>
<dbReference type="InterPro" id="IPR011032">
    <property type="entry name" value="GroES-like_sf"/>
</dbReference>
<dbReference type="SUPFAM" id="SSF51735">
    <property type="entry name" value="NAD(P)-binding Rossmann-fold domains"/>
    <property type="match status" value="1"/>
</dbReference>
<dbReference type="Pfam" id="PF00107">
    <property type="entry name" value="ADH_zinc_N"/>
    <property type="match status" value="1"/>
</dbReference>
<protein>
    <submittedName>
        <fullName evidence="7">Uncharacterized protein</fullName>
    </submittedName>
</protein>
<dbReference type="InterPro" id="IPR013149">
    <property type="entry name" value="ADH-like_C"/>
</dbReference>
<dbReference type="InterPro" id="IPR036291">
    <property type="entry name" value="NAD(P)-bd_dom_sf"/>
</dbReference>
<dbReference type="SUPFAM" id="SSF50129">
    <property type="entry name" value="GroES-like"/>
    <property type="match status" value="1"/>
</dbReference>
<dbReference type="OrthoDB" id="9992527at2759"/>
<feature type="domain" description="Alcohol dehydrogenase-like N-terminal" evidence="6">
    <location>
        <begin position="44"/>
        <end position="101"/>
    </location>
</feature>
<comment type="similarity">
    <text evidence="2">Belongs to the zinc-containing alcohol dehydrogenase family.</text>
</comment>
<accession>A0A179I8S8</accession>
<feature type="compositionally biased region" description="Basic and acidic residues" evidence="4">
    <location>
        <begin position="35"/>
        <end position="46"/>
    </location>
</feature>
<dbReference type="EMBL" id="LUKN01002692">
    <property type="protein sequence ID" value="OAQ98692.1"/>
    <property type="molecule type" value="Genomic_DNA"/>
</dbReference>
<keyword evidence="3" id="KW-0560">Oxidoreductase</keyword>
<dbReference type="Gene3D" id="3.90.180.10">
    <property type="entry name" value="Medium-chain alcohol dehydrogenases, catalytic domain"/>
    <property type="match status" value="1"/>
</dbReference>
<proteinExistence type="inferred from homology"/>
<dbReference type="GO" id="GO:0016651">
    <property type="term" value="F:oxidoreductase activity, acting on NAD(P)H"/>
    <property type="evidence" value="ECO:0007669"/>
    <property type="project" value="InterPro"/>
</dbReference>
<reference evidence="7 8" key="1">
    <citation type="submission" date="2016-03" db="EMBL/GenBank/DDBJ databases">
        <title>Fine-scale spatial genetic structure of a fungal parasite of coffee scale insects.</title>
        <authorList>
            <person name="Jackson D."/>
            <person name="Zemenick K.A."/>
            <person name="Malloure B."/>
            <person name="Quandt C.A."/>
            <person name="James T.Y."/>
        </authorList>
    </citation>
    <scope>NUCLEOTIDE SEQUENCE [LARGE SCALE GENOMIC DNA]</scope>
    <source>
        <strain evidence="7 8">UM487</strain>
    </source>
</reference>
<organism evidence="7 8">
    <name type="scientific">Cordyceps confragosa</name>
    <name type="common">Lecanicillium lecanii</name>
    <dbReference type="NCBI Taxonomy" id="2714763"/>
    <lineage>
        <taxon>Eukaryota</taxon>
        <taxon>Fungi</taxon>
        <taxon>Dikarya</taxon>
        <taxon>Ascomycota</taxon>
        <taxon>Pezizomycotina</taxon>
        <taxon>Sordariomycetes</taxon>
        <taxon>Hypocreomycetidae</taxon>
        <taxon>Hypocreales</taxon>
        <taxon>Cordycipitaceae</taxon>
        <taxon>Akanthomyces</taxon>
    </lineage>
</organism>
<evidence type="ECO:0000259" key="5">
    <source>
        <dbReference type="Pfam" id="PF00107"/>
    </source>
</evidence>
<evidence type="ECO:0000313" key="8">
    <source>
        <dbReference type="Proteomes" id="UP000243081"/>
    </source>
</evidence>
<dbReference type="Pfam" id="PF08240">
    <property type="entry name" value="ADH_N"/>
    <property type="match status" value="1"/>
</dbReference>
<dbReference type="OMA" id="PPESQWI"/>
<sequence length="312" mass="33294">MPLATMSQTALITNKPGEPLVAISRSVPAPGPKEGSVKNHAHETRSVNPHDRKIRDLGFIVPLEEFPCIPGHDMAGVVEAVGAGATNVKVGDRVLTQAASTSHDTSGLQEHTITSYALLAKILASMTFGKAATLPICVPSVFTALFPSTGLGLPLLDNIAGFDYPSKTILLARLVGFGSIVTVASKNPEKEAKLKQLGATVVVDRHSPSLQEDVRAAVVDNLLYAVETVGQGQNAHTLGVSALSNNAKGTLVTITHDTVDESVIGEKRAGYEKRFTVGSSHVYPEFGKKVWPELPKWIRPHCAFFVQNHQRS</sequence>
<keyword evidence="8" id="KW-1185">Reference proteome</keyword>